<keyword evidence="2" id="KW-0119">Carbohydrate metabolism</keyword>
<proteinExistence type="inferred from homology"/>
<name>A0A1G6A8C9_9BACT</name>
<protein>
    <recommendedName>
        <fullName evidence="8">Alpha-amylase</fullName>
    </recommendedName>
</protein>
<dbReference type="Gene3D" id="2.70.98.10">
    <property type="match status" value="1"/>
</dbReference>
<dbReference type="Pfam" id="PF03065">
    <property type="entry name" value="Glyco_hydro_57"/>
    <property type="match status" value="1"/>
</dbReference>
<dbReference type="GO" id="GO:0030246">
    <property type="term" value="F:carbohydrate binding"/>
    <property type="evidence" value="ECO:0007669"/>
    <property type="project" value="InterPro"/>
</dbReference>
<dbReference type="RefSeq" id="WP_092116341.1">
    <property type="nucleotide sequence ID" value="NZ_FMXO01000001.1"/>
</dbReference>
<dbReference type="InterPro" id="IPR004300">
    <property type="entry name" value="Glyco_hydro_57_N"/>
</dbReference>
<feature type="domain" description="Alpha-amylase/4-alpha-glucanotransferase C-terminal" evidence="5">
    <location>
        <begin position="418"/>
        <end position="698"/>
    </location>
</feature>
<dbReference type="EMBL" id="FMXO01000001">
    <property type="protein sequence ID" value="SDB04550.1"/>
    <property type="molecule type" value="Genomic_DNA"/>
</dbReference>
<dbReference type="InterPro" id="IPR011013">
    <property type="entry name" value="Gal_mutarotase_sf_dom"/>
</dbReference>
<sequence>MAKPPIYFSLVLHFHQPVGNFDHVFARAYDLAYKPLLDHLWSYPDIRVGMHFSGCLLDWLLEHRPQVHDLVDRLVRRGQVEILTGGYYEPVLPMLRREDAQGQVRMHIQGMQNLWSVTPTGLWLTERVWEPHLPSWLAPLGINYSLVDDNHLHRAGVRCLSGTWRTEDCGNPLRLLVNLKPLRRLIPWQPLDAVWNMLGDLAEQGRKLGIAPLACLGDDAERFGLWPRTHEHCWEQGYMRRFFDGLLERKDWIRVVTPAEYMDRHGDQGRIYLPTASYLEMMDWAMPSEEAAALGQCRLTSENQDASRFLSGGFWRNFLVKYPEVNWLQKRGMDLSRALDALADEQENGAAGGQVPSDLTAVERGRRRVWASQCNCAYWHGVFGGVYLTHLRQANASNLLAAQEESGLWPSPHCSSRDIDVDGTEEVHLRYGPWQMFLNPHTGGAAKELDYLPRRLNLATAFSRHPEPYHQALRKAAQMGEVITPDHPQWKEFFHIHSAEVRAKEPGLEQYLDYDRFDHLPFADYLLTAQTSLDDLVHGSFQPLGSSWKTRMEWRVREGESSLNAEFEGRMPFGGDDSGKLHVEKSYRLSDDCLEISYVLTLEQGADLNALWATELALGLTSQCTGSWNGNGGGQEEKDLDLPWSMDDLVDVVFACPYTKGRLLVDATPRVTLRHVPLWAVTKSENGFERTPQGSAFYFCRPLRLGLGQTERFLLRLRFEDGSCRIS</sequence>
<dbReference type="OrthoDB" id="8476at2"/>
<evidence type="ECO:0000256" key="2">
    <source>
        <dbReference type="ARBA" id="ARBA00023277"/>
    </source>
</evidence>
<gene>
    <name evidence="6" type="ORF">SAMN05660653_00220</name>
</gene>
<dbReference type="InterPro" id="IPR028995">
    <property type="entry name" value="Glyco_hydro_57/38_cen_sf"/>
</dbReference>
<reference evidence="6 7" key="1">
    <citation type="submission" date="2016-10" db="EMBL/GenBank/DDBJ databases">
        <authorList>
            <person name="de Groot N.N."/>
        </authorList>
    </citation>
    <scope>NUCLEOTIDE SEQUENCE [LARGE SCALE GENOMIC DNA]</scope>
    <source>
        <strain evidence="6 7">ASO4-2</strain>
    </source>
</reference>
<evidence type="ECO:0000259" key="4">
    <source>
        <dbReference type="Pfam" id="PF09094"/>
    </source>
</evidence>
<feature type="domain" description="Glycoside hydrolase family 57 N-terminal" evidence="3">
    <location>
        <begin position="22"/>
        <end position="274"/>
    </location>
</feature>
<accession>A0A1G6A8C9</accession>
<dbReference type="InterPro" id="IPR052046">
    <property type="entry name" value="GH57_Enzymes"/>
</dbReference>
<feature type="domain" description="Alpha-amylase/4-alpha-glucanotransferase central" evidence="4">
    <location>
        <begin position="313"/>
        <end position="402"/>
    </location>
</feature>
<evidence type="ECO:0000256" key="1">
    <source>
        <dbReference type="ARBA" id="ARBA00006821"/>
    </source>
</evidence>
<dbReference type="PANTHER" id="PTHR36306">
    <property type="entry name" value="ALPHA-AMYLASE-RELATED-RELATED"/>
    <property type="match status" value="1"/>
</dbReference>
<comment type="similarity">
    <text evidence="1">Belongs to the glycosyl hydrolase 57 family.</text>
</comment>
<evidence type="ECO:0000313" key="6">
    <source>
        <dbReference type="EMBL" id="SDB04550.1"/>
    </source>
</evidence>
<evidence type="ECO:0000259" key="3">
    <source>
        <dbReference type="Pfam" id="PF03065"/>
    </source>
</evidence>
<keyword evidence="7" id="KW-1185">Reference proteome</keyword>
<dbReference type="InterPro" id="IPR015179">
    <property type="entry name" value="A-amylase/a-glucTrfase_C"/>
</dbReference>
<evidence type="ECO:0000313" key="7">
    <source>
        <dbReference type="Proteomes" id="UP000198771"/>
    </source>
</evidence>
<dbReference type="InterPro" id="IPR014718">
    <property type="entry name" value="GH-type_carb-bd"/>
</dbReference>
<dbReference type="Pfam" id="PF09095">
    <property type="entry name" value="AmyA-gluTrfs_C"/>
    <property type="match status" value="1"/>
</dbReference>
<dbReference type="SUPFAM" id="SSF74650">
    <property type="entry name" value="Galactose mutarotase-like"/>
    <property type="match status" value="1"/>
</dbReference>
<organism evidence="6 7">
    <name type="scientific">Desulfonatronum thiosulfatophilum</name>
    <dbReference type="NCBI Taxonomy" id="617002"/>
    <lineage>
        <taxon>Bacteria</taxon>
        <taxon>Pseudomonadati</taxon>
        <taxon>Thermodesulfobacteriota</taxon>
        <taxon>Desulfovibrionia</taxon>
        <taxon>Desulfovibrionales</taxon>
        <taxon>Desulfonatronaceae</taxon>
        <taxon>Desulfonatronum</taxon>
    </lineage>
</organism>
<dbReference type="AlphaFoldDB" id="A0A1G6A8C9"/>
<dbReference type="STRING" id="617002.SAMN05660653_00220"/>
<dbReference type="Pfam" id="PF09094">
    <property type="entry name" value="AmyA-A_glucT_m"/>
    <property type="match status" value="1"/>
</dbReference>
<dbReference type="Proteomes" id="UP000198771">
    <property type="component" value="Unassembled WGS sequence"/>
</dbReference>
<dbReference type="SUPFAM" id="SSF88713">
    <property type="entry name" value="Glycoside hydrolase/deacetylase"/>
    <property type="match status" value="1"/>
</dbReference>
<dbReference type="InterPro" id="IPR011330">
    <property type="entry name" value="Glyco_hydro/deAcase_b/a-brl"/>
</dbReference>
<dbReference type="GO" id="GO:0003824">
    <property type="term" value="F:catalytic activity"/>
    <property type="evidence" value="ECO:0007669"/>
    <property type="project" value="InterPro"/>
</dbReference>
<dbReference type="PANTHER" id="PTHR36306:SF1">
    <property type="entry name" value="ALPHA-AMYLASE-RELATED"/>
    <property type="match status" value="1"/>
</dbReference>
<dbReference type="GO" id="GO:0005975">
    <property type="term" value="P:carbohydrate metabolic process"/>
    <property type="evidence" value="ECO:0007669"/>
    <property type="project" value="InterPro"/>
</dbReference>
<evidence type="ECO:0008006" key="8">
    <source>
        <dbReference type="Google" id="ProtNLM"/>
    </source>
</evidence>
<dbReference type="Gene3D" id="3.20.110.20">
    <property type="match status" value="1"/>
</dbReference>
<dbReference type="SUPFAM" id="SSF88688">
    <property type="entry name" value="Families 57/38 glycoside transferase middle domain"/>
    <property type="match status" value="1"/>
</dbReference>
<dbReference type="InterPro" id="IPR015178">
    <property type="entry name" value="A-amylase/a-glucTrfase_central"/>
</dbReference>
<evidence type="ECO:0000259" key="5">
    <source>
        <dbReference type="Pfam" id="PF09095"/>
    </source>
</evidence>